<protein>
    <submittedName>
        <fullName evidence="2">Uncharacterized protein</fullName>
    </submittedName>
</protein>
<comment type="caution">
    <text evidence="2">The sequence shown here is derived from an EMBL/GenBank/DDBJ whole genome shotgun (WGS) entry which is preliminary data.</text>
</comment>
<reference evidence="2 3" key="1">
    <citation type="submission" date="2015-07" db="EMBL/GenBank/DDBJ databases">
        <title>Draft Genome Sequence of Komagataeibacter intermedius Strain AF2, Isolated from Kombucha Tea.</title>
        <authorList>
            <person name="Santos R.A."/>
            <person name="Berretta A.A."/>
            <person name="Barud H.S."/>
            <person name="Ribeiro S.J."/>
            <person name="Gonzalez-Garcia L.N."/>
            <person name="Zucchi T.D."/>
            <person name="Goldman G.H."/>
            <person name="Riano-Pachon D.M."/>
        </authorList>
    </citation>
    <scope>NUCLEOTIDE SEQUENCE [LARGE SCALE GENOMIC DNA]</scope>
    <source>
        <strain evidence="2 3">AF2</strain>
    </source>
</reference>
<evidence type="ECO:0000313" key="3">
    <source>
        <dbReference type="Proteomes" id="UP000031553"/>
    </source>
</evidence>
<gene>
    <name evidence="2" type="ORF">GLUCOINTEAF2_0200780</name>
</gene>
<dbReference type="Proteomes" id="UP000031553">
    <property type="component" value="Unassembled WGS sequence"/>
</dbReference>
<name>A0A0N1FKB6_9PROT</name>
<keyword evidence="1" id="KW-0472">Membrane</keyword>
<dbReference type="EMBL" id="JUFX02000203">
    <property type="protein sequence ID" value="KPH86360.1"/>
    <property type="molecule type" value="Genomic_DNA"/>
</dbReference>
<dbReference type="RefSeq" id="WP_039736049.1">
    <property type="nucleotide sequence ID" value="NZ_JUFX02000203.1"/>
</dbReference>
<dbReference type="OrthoDB" id="7281900at2"/>
<proteinExistence type="predicted"/>
<organism evidence="2 3">
    <name type="scientific">Komagataeibacter intermedius AF2</name>
    <dbReference type="NCBI Taxonomy" id="1458464"/>
    <lineage>
        <taxon>Bacteria</taxon>
        <taxon>Pseudomonadati</taxon>
        <taxon>Pseudomonadota</taxon>
        <taxon>Alphaproteobacteria</taxon>
        <taxon>Acetobacterales</taxon>
        <taxon>Acetobacteraceae</taxon>
        <taxon>Komagataeibacter</taxon>
    </lineage>
</organism>
<keyword evidence="1" id="KW-0812">Transmembrane</keyword>
<evidence type="ECO:0000256" key="1">
    <source>
        <dbReference type="SAM" id="Phobius"/>
    </source>
</evidence>
<accession>A0A0N1FKB6</accession>
<sequence length="445" mass="47853">MQTPGTHTPSGAAAPDSTMLLPPLSVLLPPNSPLLPAGDSLAKGGIAAASGFIAGDGSKADETLEQLGQQLNRNLREISGRTSSFVAHQAPRVQAARRSATAYINRTAHELGHKAAQELGDAESRRSFVQKYRNWLLAGCGGCVGLLMAGWGMAHHFASEKARTAVHDALQSASLLGTVQYDDVSASPLGNVSIYGVKWHVSPDVDIHIASVNLSNIDKAHPVPYHIDIQAKGMEIPVSKMVTHGDATGPAGDLIRSLARLGYNTVTGTMDMAYSLRDRQSEMTVRTSGALDGCGSWTVSADLGQVSPALLDPSLVSMLNRNMHHGNPIMLINALQDVYRITLQNTEFTLDMTDLTRRGRELPDTPLPPDATAQAAMAREQTRQEEMARSKGLSDEQAHMFALLQSSQASAFTLKTDNRNPVRIMDLTNMSLLDFMLRTNATLSR</sequence>
<dbReference type="AlphaFoldDB" id="A0A0N1FKB6"/>
<evidence type="ECO:0000313" key="2">
    <source>
        <dbReference type="EMBL" id="KPH86360.1"/>
    </source>
</evidence>
<feature type="transmembrane region" description="Helical" evidence="1">
    <location>
        <begin position="135"/>
        <end position="154"/>
    </location>
</feature>
<keyword evidence="1" id="KW-1133">Transmembrane helix</keyword>